<organism evidence="1 2">
    <name type="scientific">Litorimonas cladophorae</name>
    <dbReference type="NCBI Taxonomy" id="1220491"/>
    <lineage>
        <taxon>Bacteria</taxon>
        <taxon>Pseudomonadati</taxon>
        <taxon>Pseudomonadota</taxon>
        <taxon>Alphaproteobacteria</taxon>
        <taxon>Maricaulales</taxon>
        <taxon>Robiginitomaculaceae</taxon>
    </lineage>
</organism>
<evidence type="ECO:0000313" key="2">
    <source>
        <dbReference type="Proteomes" id="UP000600865"/>
    </source>
</evidence>
<accession>A0A918KP29</accession>
<evidence type="ECO:0000313" key="1">
    <source>
        <dbReference type="EMBL" id="GGX69368.1"/>
    </source>
</evidence>
<protein>
    <submittedName>
        <fullName evidence="1">Uncharacterized protein</fullName>
    </submittedName>
</protein>
<name>A0A918KP29_9PROT</name>
<sequence>MHGIKCDDLNSNGFGRKRWFQIWNDEAARQGEDKSDVDYKYNGGIRRKSLHVAV</sequence>
<proteinExistence type="predicted"/>
<gene>
    <name evidence="1" type="ORF">GCM10011309_19200</name>
</gene>
<comment type="caution">
    <text evidence="1">The sequence shown here is derived from an EMBL/GenBank/DDBJ whole genome shotgun (WGS) entry which is preliminary data.</text>
</comment>
<reference evidence="1 2" key="1">
    <citation type="journal article" date="2014" name="Int. J. Syst. Evol. Microbiol.">
        <title>Complete genome sequence of Corynebacterium casei LMG S-19264T (=DSM 44701T), isolated from a smear-ripened cheese.</title>
        <authorList>
            <consortium name="US DOE Joint Genome Institute (JGI-PGF)"/>
            <person name="Walter F."/>
            <person name="Albersmeier A."/>
            <person name="Kalinowski J."/>
            <person name="Ruckert C."/>
        </authorList>
    </citation>
    <scope>NUCLEOTIDE SEQUENCE [LARGE SCALE GENOMIC DNA]</scope>
    <source>
        <strain evidence="1 2">KCTC 23968</strain>
    </source>
</reference>
<dbReference type="EMBL" id="BMYV01000002">
    <property type="protein sequence ID" value="GGX69368.1"/>
    <property type="molecule type" value="Genomic_DNA"/>
</dbReference>
<keyword evidence="2" id="KW-1185">Reference proteome</keyword>
<dbReference type="Proteomes" id="UP000600865">
    <property type="component" value="Unassembled WGS sequence"/>
</dbReference>
<dbReference type="AlphaFoldDB" id="A0A918KP29"/>